<organism evidence="5 6">
    <name type="scientific">Methanofollis fontis</name>
    <dbReference type="NCBI Taxonomy" id="2052832"/>
    <lineage>
        <taxon>Archaea</taxon>
        <taxon>Methanobacteriati</taxon>
        <taxon>Methanobacteriota</taxon>
        <taxon>Stenosarchaea group</taxon>
        <taxon>Methanomicrobia</taxon>
        <taxon>Methanomicrobiales</taxon>
        <taxon>Methanomicrobiaceae</taxon>
        <taxon>Methanofollis</taxon>
    </lineage>
</organism>
<dbReference type="AlphaFoldDB" id="A0A483CQD5"/>
<keyword evidence="1" id="KW-0805">Transcription regulation</keyword>
<dbReference type="GO" id="GO:0003677">
    <property type="term" value="F:DNA binding"/>
    <property type="evidence" value="ECO:0007669"/>
    <property type="project" value="UniProtKB-KW"/>
</dbReference>
<sequence>MPAIAHIRLSLGMVQIAMNMLREVDRGRKSPLSPAATEILYSAYFSRICMGDVAGMLGVSRSTATGHIDHLEREGYVRRARDPDDRRSYRILPTRKGEEWILAIEGRLFAYLEEGMGRLTPEEGQEFARLCAQFTGVHDEASFSSVLRDLKRSRERLHVPMTVEREGRLLRLEEVADRRYHKEQSDQVNQMFEQRIPETDDGIQDRTTVAVYEQMQKNLRDAGHLPVATLQETGIRSGTALEIGPGPGLLGLEWLKATNGTRLVGLEISPAMIAVAEQNAAGYGLSERARYREGTALAMPFEDDAFDAVFSNGSLHEWESPGRVFDEIHRVLRPGGRFCITDLRRDLSPEIYRQMYDSCEPPAIRPGFESSVRAAYTEEEILDLIERSPLKGSKVIAHPYGLVICGEKR</sequence>
<dbReference type="CDD" id="cd02440">
    <property type="entry name" value="AdoMet_MTases"/>
    <property type="match status" value="1"/>
</dbReference>
<dbReference type="PANTHER" id="PTHR43591">
    <property type="entry name" value="METHYLTRANSFERASE"/>
    <property type="match status" value="1"/>
</dbReference>
<feature type="domain" description="HTH marR-type" evidence="4">
    <location>
        <begin position="1"/>
        <end position="136"/>
    </location>
</feature>
<dbReference type="SUPFAM" id="SSF46785">
    <property type="entry name" value="Winged helix' DNA-binding domain"/>
    <property type="match status" value="1"/>
</dbReference>
<dbReference type="InterPro" id="IPR029063">
    <property type="entry name" value="SAM-dependent_MTases_sf"/>
</dbReference>
<dbReference type="PROSITE" id="PS01117">
    <property type="entry name" value="HTH_MARR_1"/>
    <property type="match status" value="1"/>
</dbReference>
<evidence type="ECO:0000256" key="3">
    <source>
        <dbReference type="ARBA" id="ARBA00023163"/>
    </source>
</evidence>
<gene>
    <name evidence="5" type="ORF">CUJ86_07850</name>
</gene>
<protein>
    <submittedName>
        <fullName evidence="5">MarR family transcriptional regulator</fullName>
    </submittedName>
</protein>
<evidence type="ECO:0000313" key="6">
    <source>
        <dbReference type="Proteomes" id="UP000292580"/>
    </source>
</evidence>
<dbReference type="PROSITE" id="PS50995">
    <property type="entry name" value="HTH_MARR_2"/>
    <property type="match status" value="1"/>
</dbReference>
<proteinExistence type="predicted"/>
<dbReference type="InterPro" id="IPR000835">
    <property type="entry name" value="HTH_MarR-typ"/>
</dbReference>
<dbReference type="Pfam" id="PF01047">
    <property type="entry name" value="MarR"/>
    <property type="match status" value="1"/>
</dbReference>
<keyword evidence="3" id="KW-0804">Transcription</keyword>
<dbReference type="InterPro" id="IPR013216">
    <property type="entry name" value="Methyltransf_11"/>
</dbReference>
<evidence type="ECO:0000256" key="2">
    <source>
        <dbReference type="ARBA" id="ARBA00023125"/>
    </source>
</evidence>
<evidence type="ECO:0000256" key="1">
    <source>
        <dbReference type="ARBA" id="ARBA00023015"/>
    </source>
</evidence>
<dbReference type="InterPro" id="IPR036388">
    <property type="entry name" value="WH-like_DNA-bd_sf"/>
</dbReference>
<dbReference type="Proteomes" id="UP000292580">
    <property type="component" value="Unassembled WGS sequence"/>
</dbReference>
<dbReference type="GO" id="GO:0003700">
    <property type="term" value="F:DNA-binding transcription factor activity"/>
    <property type="evidence" value="ECO:0007669"/>
    <property type="project" value="InterPro"/>
</dbReference>
<dbReference type="GO" id="GO:0008757">
    <property type="term" value="F:S-adenosylmethionine-dependent methyltransferase activity"/>
    <property type="evidence" value="ECO:0007669"/>
    <property type="project" value="InterPro"/>
</dbReference>
<reference evidence="5 6" key="1">
    <citation type="submission" date="2017-11" db="EMBL/GenBank/DDBJ databases">
        <title>Isolation and Characterization of Methanofollis Species from Methane Seep Offshore SW Taiwan.</title>
        <authorList>
            <person name="Teng N.-H."/>
            <person name="Lai M.-C."/>
            <person name="Chen S.-C."/>
        </authorList>
    </citation>
    <scope>NUCLEOTIDE SEQUENCE [LARGE SCALE GENOMIC DNA]</scope>
    <source>
        <strain evidence="5 6">FWC-SCC2</strain>
    </source>
</reference>
<dbReference type="Gene3D" id="1.10.10.10">
    <property type="entry name" value="Winged helix-like DNA-binding domain superfamily/Winged helix DNA-binding domain"/>
    <property type="match status" value="1"/>
</dbReference>
<dbReference type="Gene3D" id="3.40.50.150">
    <property type="entry name" value="Vaccinia Virus protein VP39"/>
    <property type="match status" value="1"/>
</dbReference>
<evidence type="ECO:0000259" key="4">
    <source>
        <dbReference type="PROSITE" id="PS50995"/>
    </source>
</evidence>
<comment type="caution">
    <text evidence="5">The sequence shown here is derived from an EMBL/GenBank/DDBJ whole genome shotgun (WGS) entry which is preliminary data.</text>
</comment>
<accession>A0A483CQD5</accession>
<dbReference type="PANTHER" id="PTHR43591:SF24">
    <property type="entry name" value="2-METHOXY-6-POLYPRENYL-1,4-BENZOQUINOL METHYLASE, MITOCHONDRIAL"/>
    <property type="match status" value="1"/>
</dbReference>
<dbReference type="OrthoDB" id="57427at2157"/>
<dbReference type="SMART" id="SM00347">
    <property type="entry name" value="HTH_MARR"/>
    <property type="match status" value="1"/>
</dbReference>
<dbReference type="Pfam" id="PF08241">
    <property type="entry name" value="Methyltransf_11"/>
    <property type="match status" value="1"/>
</dbReference>
<dbReference type="SUPFAM" id="SSF53335">
    <property type="entry name" value="S-adenosyl-L-methionine-dependent methyltransferases"/>
    <property type="match status" value="1"/>
</dbReference>
<dbReference type="RefSeq" id="WP_130647019.1">
    <property type="nucleotide sequence ID" value="NZ_PGCL01000003.1"/>
</dbReference>
<name>A0A483CQD5_9EURY</name>
<dbReference type="PRINTS" id="PR00598">
    <property type="entry name" value="HTHMARR"/>
</dbReference>
<dbReference type="EMBL" id="PGCL01000003">
    <property type="protein sequence ID" value="TAJ44288.1"/>
    <property type="molecule type" value="Genomic_DNA"/>
</dbReference>
<keyword evidence="6" id="KW-1185">Reference proteome</keyword>
<evidence type="ECO:0000313" key="5">
    <source>
        <dbReference type="EMBL" id="TAJ44288.1"/>
    </source>
</evidence>
<keyword evidence="2" id="KW-0238">DNA-binding</keyword>
<dbReference type="InterPro" id="IPR023187">
    <property type="entry name" value="Tscrpt_reg_MarR-type_CS"/>
</dbReference>
<dbReference type="InterPro" id="IPR036390">
    <property type="entry name" value="WH_DNA-bd_sf"/>
</dbReference>